<sequence length="34" mass="3938">MSEDEFWNSDPVFFNECLEVFTELEKRKGGALIG</sequence>
<proteinExistence type="predicted"/>
<name>D4M598_9FIRM</name>
<organism evidence="1 2">
    <name type="scientific">[Ruminococcus] torques L2-14</name>
    <dbReference type="NCBI Taxonomy" id="657313"/>
    <lineage>
        <taxon>Bacteria</taxon>
        <taxon>Bacillati</taxon>
        <taxon>Bacillota</taxon>
        <taxon>Clostridia</taxon>
        <taxon>Lachnospirales</taxon>
        <taxon>Lachnospiraceae</taxon>
        <taxon>Mediterraneibacter</taxon>
    </lineage>
</organism>
<protein>
    <submittedName>
        <fullName evidence="1">Uncharacterized protein</fullName>
    </submittedName>
</protein>
<reference evidence="1 2" key="2">
    <citation type="submission" date="2010-03" db="EMBL/GenBank/DDBJ databases">
        <authorList>
            <person name="Pajon A."/>
        </authorList>
    </citation>
    <scope>NUCLEOTIDE SEQUENCE [LARGE SCALE GENOMIC DNA]</scope>
    <source>
        <strain evidence="1 2">L2-14</strain>
    </source>
</reference>
<dbReference type="EMBL" id="FP929055">
    <property type="protein sequence ID" value="CBL26410.1"/>
    <property type="molecule type" value="Genomic_DNA"/>
</dbReference>
<dbReference type="KEGG" id="rto:RTO_18530"/>
<gene>
    <name evidence="1" type="ORF">RTO_18530</name>
</gene>
<accession>D4M598</accession>
<evidence type="ECO:0000313" key="2">
    <source>
        <dbReference type="Proteomes" id="UP000008956"/>
    </source>
</evidence>
<reference evidence="1 2" key="1">
    <citation type="submission" date="2010-03" db="EMBL/GenBank/DDBJ databases">
        <title>The genome sequence of Ruminococcus torques L2-14.</title>
        <authorList>
            <consortium name="metaHIT consortium -- http://www.metahit.eu/"/>
            <person name="Pajon A."/>
            <person name="Turner K."/>
            <person name="Parkhill J."/>
            <person name="Duncan S."/>
            <person name="Flint H."/>
        </authorList>
    </citation>
    <scope>NUCLEOTIDE SEQUENCE [LARGE SCALE GENOMIC DNA]</scope>
    <source>
        <strain evidence="1 2">L2-14</strain>
    </source>
</reference>
<dbReference type="HOGENOM" id="CLU_3375750_0_0_9"/>
<evidence type="ECO:0000313" key="1">
    <source>
        <dbReference type="EMBL" id="CBL26410.1"/>
    </source>
</evidence>
<dbReference type="PATRIC" id="fig|657313.3.peg.1682"/>
<dbReference type="Proteomes" id="UP000008956">
    <property type="component" value="Chromosome"/>
</dbReference>
<dbReference type="AlphaFoldDB" id="D4M598"/>